<name>A0A4U9UW98_9SPHI</name>
<dbReference type="STRING" id="1123265.GCA_000686625_04374"/>
<accession>A0A4U9UW98</accession>
<evidence type="ECO:0000313" key="2">
    <source>
        <dbReference type="Proteomes" id="UP000308196"/>
    </source>
</evidence>
<protein>
    <submittedName>
        <fullName evidence="1">Uncharacterized protein</fullName>
    </submittedName>
</protein>
<reference evidence="1 2" key="1">
    <citation type="submission" date="2019-05" db="EMBL/GenBank/DDBJ databases">
        <authorList>
            <consortium name="Pathogen Informatics"/>
        </authorList>
    </citation>
    <scope>NUCLEOTIDE SEQUENCE [LARGE SCALE GENOMIC DNA]</scope>
    <source>
        <strain evidence="1 2">NCTC11429</strain>
    </source>
</reference>
<dbReference type="Gene3D" id="2.170.15.10">
    <property type="entry name" value="Proaerolysin, chain A, domain 3"/>
    <property type="match status" value="1"/>
</dbReference>
<dbReference type="RefSeq" id="WP_138096743.1">
    <property type="nucleotide sequence ID" value="NZ_JBPFQZ010000012.1"/>
</dbReference>
<dbReference type="AlphaFoldDB" id="A0A4U9UW98"/>
<dbReference type="PROSITE" id="PS51257">
    <property type="entry name" value="PROKAR_LIPOPROTEIN"/>
    <property type="match status" value="1"/>
</dbReference>
<sequence>MNRTKFIIALSTMFLVFSCKQNDVLQENIVEKETIKSFAKTMSDSLATKGPIVPIKVNPDSIKSKLFGKNQNKTFSLMDGLSYDPYLSSNMYALRDMPLTFQARGGGANSANRYLQTNGRGKELVLTSSDNPSTTNFKVRVLPASSGIPYLIYSFQENTPISVGQYSNAPNNKVLFLLNDESGSLYNASWDLIASSSNPGYFAIESQSYLEQGPGGMWDIFYNVIELKDATKIGYGKYSNKPQQDFLITPRSKFTLSSMEYVNDYNATVTKGPDVILKGSYTNTGYSNLSYDIECLKSEFLSSNFSVNKSINFQFENIAQKFKRPSVLQGVINLNPGSNIEADVSLNSTGYTKNMLTKVPFLISPRTKVAIDYKVASYTVSVDFVAIATYQDREVKISGRWTGRVISDEYPLSDHSYIITDIDTGAPKMVKLPNPNLHLNSVNKPLAVQ</sequence>
<gene>
    <name evidence="1" type="ORF">NCTC11429_01723</name>
</gene>
<dbReference type="Proteomes" id="UP000308196">
    <property type="component" value="Chromosome"/>
</dbReference>
<proteinExistence type="predicted"/>
<dbReference type="KEGG" id="stha:NCTC11429_01723"/>
<dbReference type="GeneID" id="78462477"/>
<dbReference type="EMBL" id="LR590484">
    <property type="protein sequence ID" value="VTR36599.1"/>
    <property type="molecule type" value="Genomic_DNA"/>
</dbReference>
<evidence type="ECO:0000313" key="1">
    <source>
        <dbReference type="EMBL" id="VTR36599.1"/>
    </source>
</evidence>
<organism evidence="1 2">
    <name type="scientific">Sphingobacterium thalpophilum</name>
    <dbReference type="NCBI Taxonomy" id="259"/>
    <lineage>
        <taxon>Bacteria</taxon>
        <taxon>Pseudomonadati</taxon>
        <taxon>Bacteroidota</taxon>
        <taxon>Sphingobacteriia</taxon>
        <taxon>Sphingobacteriales</taxon>
        <taxon>Sphingobacteriaceae</taxon>
        <taxon>Sphingobacterium</taxon>
    </lineage>
</organism>